<feature type="signal peptide" evidence="4">
    <location>
        <begin position="1"/>
        <end position="19"/>
    </location>
</feature>
<dbReference type="Gene3D" id="2.130.10.10">
    <property type="entry name" value="YVTN repeat-like/Quinoprotein amine dehydrogenase"/>
    <property type="match status" value="1"/>
</dbReference>
<accession>A0A4V4LEP5</accession>
<comment type="caution">
    <text evidence="6">The sequence shown here is derived from an EMBL/GenBank/DDBJ whole genome shotgun (WGS) entry which is preliminary data.</text>
</comment>
<evidence type="ECO:0000259" key="5">
    <source>
        <dbReference type="Pfam" id="PF13360"/>
    </source>
</evidence>
<name>A0A4V4LEP5_AURPU</name>
<gene>
    <name evidence="6" type="ORF">D6C78_05075</name>
</gene>
<dbReference type="PANTHER" id="PTHR32303:SF10">
    <property type="entry name" value="OUTER MEMBRANE PROTEIN ASSEMBLY FACTOR BAMB"/>
    <property type="match status" value="1"/>
</dbReference>
<feature type="chain" id="PRO_5020244282" description="Pyrrolo-quinoline quinone repeat domain-containing protein" evidence="4">
    <location>
        <begin position="20"/>
        <end position="542"/>
    </location>
</feature>
<organism evidence="6 7">
    <name type="scientific">Aureobasidium pullulans</name>
    <name type="common">Black yeast</name>
    <name type="synonym">Pullularia pullulans</name>
    <dbReference type="NCBI Taxonomy" id="5580"/>
    <lineage>
        <taxon>Eukaryota</taxon>
        <taxon>Fungi</taxon>
        <taxon>Dikarya</taxon>
        <taxon>Ascomycota</taxon>
        <taxon>Pezizomycotina</taxon>
        <taxon>Dothideomycetes</taxon>
        <taxon>Dothideomycetidae</taxon>
        <taxon>Dothideales</taxon>
        <taxon>Saccotheciaceae</taxon>
        <taxon>Aureobasidium</taxon>
    </lineage>
</organism>
<evidence type="ECO:0000256" key="2">
    <source>
        <dbReference type="ARBA" id="ARBA00008156"/>
    </source>
</evidence>
<dbReference type="AlphaFoldDB" id="A0A4V4LEP5"/>
<dbReference type="Gene3D" id="2.140.10.10">
    <property type="entry name" value="Quinoprotein alcohol dehydrogenase-like superfamily"/>
    <property type="match status" value="1"/>
</dbReference>
<comment type="cofactor">
    <cofactor evidence="1">
        <name>pyrroloquinoline quinone</name>
        <dbReference type="ChEBI" id="CHEBI:58442"/>
    </cofactor>
</comment>
<dbReference type="SUPFAM" id="SSF50998">
    <property type="entry name" value="Quinoprotein alcohol dehydrogenase-like"/>
    <property type="match status" value="2"/>
</dbReference>
<reference evidence="6 7" key="1">
    <citation type="submission" date="2018-10" db="EMBL/GenBank/DDBJ databases">
        <title>Fifty Aureobasidium pullulans genomes reveal a recombining polyextremotolerant generalist.</title>
        <authorList>
            <person name="Gostincar C."/>
            <person name="Turk M."/>
            <person name="Zajc J."/>
            <person name="Gunde-Cimerman N."/>
        </authorList>
    </citation>
    <scope>NUCLEOTIDE SEQUENCE [LARGE SCALE GENOMIC DNA]</scope>
    <source>
        <strain evidence="6 7">EXF-1645</strain>
    </source>
</reference>
<evidence type="ECO:0000313" key="6">
    <source>
        <dbReference type="EMBL" id="TIA36927.1"/>
    </source>
</evidence>
<proteinExistence type="inferred from homology"/>
<dbReference type="InterPro" id="IPR002372">
    <property type="entry name" value="PQQ_rpt_dom"/>
</dbReference>
<comment type="similarity">
    <text evidence="2">Belongs to the bacterial PQQ dehydrogenase family.</text>
</comment>
<evidence type="ECO:0000313" key="7">
    <source>
        <dbReference type="Proteomes" id="UP000308724"/>
    </source>
</evidence>
<keyword evidence="4" id="KW-0732">Signal</keyword>
<sequence>MHMFTAFCSLVILSTSCGAASHKSHPQWSGWGANILNNRWATSGSTISPSNAGTLRQSCLIQFSAGVSAPPAISGDIAYFPTWNGRFIALDFKVCEVRWNISVSDIVISFAPLTTLQTSYTRAASRSTPQVDGSVLYFTTLCHALVVAVDRETGEYFASTQINPHELATLTMSPTFYKGKLFVGASSQEEGAAGFTAGYACCSFVGNMAAVEYDKEAREFKTAWNVSMITSGSTLPGWSGVAVWGSQPSIDEARSQVFIATGNVYSVPPEYESCLTDADVNLTNANSTCLPNNILQEAVIALDVETGAIKWSRVVSPLDSWTTACGYGASPLNVAVCPGIPGPDADFGMAPTFVSASRWTPSGQDTVIVGQKNGVIHSFSAQNGTLFWSSATSPDGVEGGLIWGIAVDDKRIYFTAVNSNFDTWQVQPSNQTIDNSAFGAVSLLNGSILWETPSPFDSISLVQPSVVNDILFTGRTGQNRTGNYDLTQGGLIAIDKRSGSIIRDYNLDVNFHGGIAVQNDYVMFGTGYNGFTGVGGFHVYTL</sequence>
<dbReference type="Proteomes" id="UP000308724">
    <property type="component" value="Unassembled WGS sequence"/>
</dbReference>
<evidence type="ECO:0000256" key="4">
    <source>
        <dbReference type="SAM" id="SignalP"/>
    </source>
</evidence>
<dbReference type="EMBL" id="QZBZ01000093">
    <property type="protein sequence ID" value="TIA36927.1"/>
    <property type="molecule type" value="Genomic_DNA"/>
</dbReference>
<dbReference type="InterPro" id="IPR015943">
    <property type="entry name" value="WD40/YVTN_repeat-like_dom_sf"/>
</dbReference>
<feature type="domain" description="Pyrrolo-quinoline quinone repeat" evidence="5">
    <location>
        <begin position="298"/>
        <end position="509"/>
    </location>
</feature>
<keyword evidence="3" id="KW-0560">Oxidoreductase</keyword>
<dbReference type="PANTHER" id="PTHR32303">
    <property type="entry name" value="QUINOPROTEIN ALCOHOL DEHYDROGENASE (CYTOCHROME C)"/>
    <property type="match status" value="1"/>
</dbReference>
<evidence type="ECO:0000256" key="1">
    <source>
        <dbReference type="ARBA" id="ARBA00001931"/>
    </source>
</evidence>
<dbReference type="Gene3D" id="2.40.10.480">
    <property type="match status" value="1"/>
</dbReference>
<dbReference type="Pfam" id="PF13360">
    <property type="entry name" value="PQQ_2"/>
    <property type="match status" value="1"/>
</dbReference>
<dbReference type="GO" id="GO:0016491">
    <property type="term" value="F:oxidoreductase activity"/>
    <property type="evidence" value="ECO:0007669"/>
    <property type="project" value="UniProtKB-KW"/>
</dbReference>
<dbReference type="InterPro" id="IPR018391">
    <property type="entry name" value="PQQ_b-propeller_rpt"/>
</dbReference>
<protein>
    <recommendedName>
        <fullName evidence="5">Pyrrolo-quinoline quinone repeat domain-containing protein</fullName>
    </recommendedName>
</protein>
<dbReference type="InterPro" id="IPR011047">
    <property type="entry name" value="Quinoprotein_ADH-like_sf"/>
</dbReference>
<evidence type="ECO:0000256" key="3">
    <source>
        <dbReference type="ARBA" id="ARBA00023002"/>
    </source>
</evidence>
<dbReference type="SMART" id="SM00564">
    <property type="entry name" value="PQQ"/>
    <property type="match status" value="3"/>
</dbReference>